<proteinExistence type="predicted"/>
<name>A0ABX4LVR7_9BACT</name>
<evidence type="ECO:0008006" key="3">
    <source>
        <dbReference type="Google" id="ProtNLM"/>
    </source>
</evidence>
<gene>
    <name evidence="1" type="ORF">CPG37_04570</name>
</gene>
<evidence type="ECO:0000313" key="2">
    <source>
        <dbReference type="Proteomes" id="UP000221384"/>
    </source>
</evidence>
<dbReference type="RefSeq" id="WP_099334008.1">
    <property type="nucleotide sequence ID" value="NZ_CP042812.1"/>
</dbReference>
<keyword evidence="2" id="KW-1185">Reference proteome</keyword>
<dbReference type="EMBL" id="NWVW01000004">
    <property type="protein sequence ID" value="PHO10326.1"/>
    <property type="molecule type" value="Genomic_DNA"/>
</dbReference>
<evidence type="ECO:0000313" key="1">
    <source>
        <dbReference type="EMBL" id="PHO10326.1"/>
    </source>
</evidence>
<organism evidence="1 2">
    <name type="scientific">Malaciobacter canalis</name>
    <dbReference type="NCBI Taxonomy" id="1912871"/>
    <lineage>
        <taxon>Bacteria</taxon>
        <taxon>Pseudomonadati</taxon>
        <taxon>Campylobacterota</taxon>
        <taxon>Epsilonproteobacteria</taxon>
        <taxon>Campylobacterales</taxon>
        <taxon>Arcobacteraceae</taxon>
        <taxon>Malaciobacter</taxon>
    </lineage>
</organism>
<reference evidence="1 2" key="1">
    <citation type="submission" date="2017-09" db="EMBL/GenBank/DDBJ databases">
        <authorList>
            <person name="Perez-Cataluna A."/>
            <person name="Figueras M.J."/>
            <person name="Salas-Masso N."/>
        </authorList>
    </citation>
    <scope>NUCLEOTIDE SEQUENCE [LARGE SCALE GENOMIC DNA]</scope>
    <source>
        <strain evidence="1 2">F138-33</strain>
    </source>
</reference>
<dbReference type="InterPro" id="IPR038512">
    <property type="entry name" value="GpU-like_sf"/>
</dbReference>
<dbReference type="Gene3D" id="3.30.70.1700">
    <property type="entry name" value="Phage minor tail protein U"/>
    <property type="match status" value="1"/>
</dbReference>
<protein>
    <recommendedName>
        <fullName evidence="3">DUF3168 domain-containing protein</fullName>
    </recommendedName>
</protein>
<comment type="caution">
    <text evidence="1">The sequence shown here is derived from an EMBL/GenBank/DDBJ whole genome shotgun (WGS) entry which is preliminary data.</text>
</comment>
<sequence>MIRQKIVDTIIEKLKTISGSNGFYSEAGANVFEWLEKPLDKDEYPAIVVRDPADNVTDDFTITSHTLKIEVDIAVSGKNTPWNMREVTSDVIKAFSLVEEELNYQCKCNGSEFITEQKDTTYGGVRVEFDVMYQSRRWEQ</sequence>
<dbReference type="Proteomes" id="UP000221384">
    <property type="component" value="Unassembled WGS sequence"/>
</dbReference>
<accession>A0ABX4LVR7</accession>